<feature type="region of interest" description="Disordered" evidence="7">
    <location>
        <begin position="1016"/>
        <end position="1048"/>
    </location>
</feature>
<dbReference type="RefSeq" id="WP_387404646.1">
    <property type="nucleotide sequence ID" value="NZ_JBIAQY010000006.1"/>
</dbReference>
<evidence type="ECO:0000256" key="2">
    <source>
        <dbReference type="ARBA" id="ARBA00010157"/>
    </source>
</evidence>
<feature type="transmembrane region" description="Helical" evidence="8">
    <location>
        <begin position="191"/>
        <end position="210"/>
    </location>
</feature>
<keyword evidence="5 8" id="KW-1133">Transmembrane helix</keyword>
<dbReference type="InterPro" id="IPR004869">
    <property type="entry name" value="MMPL_dom"/>
</dbReference>
<evidence type="ECO:0000256" key="8">
    <source>
        <dbReference type="SAM" id="Phobius"/>
    </source>
</evidence>
<evidence type="ECO:0000313" key="10">
    <source>
        <dbReference type="EMBL" id="MFF3570203.1"/>
    </source>
</evidence>
<dbReference type="NCBIfam" id="TIGR03057">
    <property type="entry name" value="xxxLxxG_by_4"/>
    <property type="match status" value="6"/>
</dbReference>
<dbReference type="EMBL" id="JBIAQY010000006">
    <property type="protein sequence ID" value="MFF3570203.1"/>
    <property type="molecule type" value="Genomic_DNA"/>
</dbReference>
<feature type="transmembrane region" description="Helical" evidence="8">
    <location>
        <begin position="379"/>
        <end position="401"/>
    </location>
</feature>
<dbReference type="InterPro" id="IPR000731">
    <property type="entry name" value="SSD"/>
</dbReference>
<dbReference type="PROSITE" id="PS50156">
    <property type="entry name" value="SSD"/>
    <property type="match status" value="1"/>
</dbReference>
<evidence type="ECO:0000256" key="3">
    <source>
        <dbReference type="ARBA" id="ARBA00022475"/>
    </source>
</evidence>
<reference evidence="10 11" key="1">
    <citation type="submission" date="2024-10" db="EMBL/GenBank/DDBJ databases">
        <title>The Natural Products Discovery Center: Release of the First 8490 Sequenced Strains for Exploring Actinobacteria Biosynthetic Diversity.</title>
        <authorList>
            <person name="Kalkreuter E."/>
            <person name="Kautsar S.A."/>
            <person name="Yang D."/>
            <person name="Bader C.D."/>
            <person name="Teijaro C.N."/>
            <person name="Fluegel L."/>
            <person name="Davis C.M."/>
            <person name="Simpson J.R."/>
            <person name="Lauterbach L."/>
            <person name="Steele A.D."/>
            <person name="Gui C."/>
            <person name="Meng S."/>
            <person name="Li G."/>
            <person name="Viehrig K."/>
            <person name="Ye F."/>
            <person name="Su P."/>
            <person name="Kiefer A.F."/>
            <person name="Nichols A."/>
            <person name="Cepeda A.J."/>
            <person name="Yan W."/>
            <person name="Fan B."/>
            <person name="Jiang Y."/>
            <person name="Adhikari A."/>
            <person name="Zheng C.-J."/>
            <person name="Schuster L."/>
            <person name="Cowan T.M."/>
            <person name="Smanski M.J."/>
            <person name="Chevrette M.G."/>
            <person name="De Carvalho L.P.S."/>
            <person name="Shen B."/>
        </authorList>
    </citation>
    <scope>NUCLEOTIDE SEQUENCE [LARGE SCALE GENOMIC DNA]</scope>
    <source>
        <strain evidence="10 11">NPDC002593</strain>
    </source>
</reference>
<evidence type="ECO:0000256" key="5">
    <source>
        <dbReference type="ARBA" id="ARBA00022989"/>
    </source>
</evidence>
<comment type="caution">
    <text evidence="10">The sequence shown here is derived from an EMBL/GenBank/DDBJ whole genome shotgun (WGS) entry which is preliminary data.</text>
</comment>
<dbReference type="InterPro" id="IPR050545">
    <property type="entry name" value="Mycobact_MmpL"/>
</dbReference>
<evidence type="ECO:0000313" key="11">
    <source>
        <dbReference type="Proteomes" id="UP001601992"/>
    </source>
</evidence>
<keyword evidence="4 8" id="KW-0812">Transmembrane</keyword>
<feature type="transmembrane region" description="Helical" evidence="8">
    <location>
        <begin position="244"/>
        <end position="268"/>
    </location>
</feature>
<feature type="transmembrane region" description="Helical" evidence="8">
    <location>
        <begin position="941"/>
        <end position="971"/>
    </location>
</feature>
<dbReference type="SUPFAM" id="SSF82866">
    <property type="entry name" value="Multidrug efflux transporter AcrB transmembrane domain"/>
    <property type="match status" value="2"/>
</dbReference>
<evidence type="ECO:0000256" key="1">
    <source>
        <dbReference type="ARBA" id="ARBA00004651"/>
    </source>
</evidence>
<sequence>MKIPFDLIASFGRVARKRPLFVIGVWIVLAGILNIAVPQISSVASNHSADFIPRDAPAVRALQNMGITFHESTSSGSAYVVLNREGGLNDSDRAYYRKLVAALRHDTAHVQSLQDLWGNPTTAPAALSADKTTTYALVRLVGDSGTSASIASVNSIRATIDGLARPPNLTVLTTGPAATISDEFSGIESSLPFVTALTVLCIMLVLFAVYRSPAAVAIPLATIGLALAVSNGTAAFLGMHGMPLSIFSVSLLSAIVLGAGTDYAIFLISRYHEARRAGASPTDAMTTSFPRIAAVILASGLVVTLTCAGMSVTRIGLFRTVGLPCAIGVFVTLLAALTLTPAMIALAIRLGMLEPRRQSGRSRYWRWIAVRTVRRPGRALAFSLGGLILLAAVIPTIHLSYDERQAQRSTTDSNRGYDIVAEHYHGNILLPEYVTVTADHDLRNTKDFAALESVSAAVAKVPGVISVQSISRPLGETIPESSLGYQAGVVADGLSGGVVQLAAAQPQIHQLTDGTGQLADGAAALHQGSQQLSAGMKQAVAGSGQLVNGDVQLDNGLIAARSGTKQLRDGANQLTQGSRQLADGVGQALAFLNTPQSNLAALRQQTATTPNCDAQPMCAASKSLLAFLDSTPAGQALTNAQRLQNGVQQVADGNRRLADGLAQLDDGLTRAGDGAGALLDGQRRLDTGLHQLDAGTDQLVAGSARLADGSTRVDDGVNLMTSQLTRLQTGLKSASDYLSELRRNTKADNTGGFYIPQWAMSRPDLQTAMGLFISPDGRMARMIVTDSGDPFSTQAMDRTGTILDIAKQAVRGTDLRDAAVETTGLTPTYRDLRSMALRDFATIVVLASLLALLVIAALMRSLVVPLYVVGSAILSFGAALGLSVGIWQHLLHRPLHWAVPSLAFIILVAVAADYNVLLTSRVRDRMLQSSTGLRGSPRSSIIQAVTSTGGVITTAGAVFAITMLALTAAAVGNTAQVGFTIGIGLIIDTMVVRTIVVPAIAALLGSRNWWPVVRGRRRSGEPAPSTSGEPAPSTSDDSAGDDEKVCVT</sequence>
<gene>
    <name evidence="10" type="ORF">ACFYXQ_20720</name>
</gene>
<name>A0ABW6S3M9_9NOCA</name>
<dbReference type="Proteomes" id="UP001601992">
    <property type="component" value="Unassembled WGS sequence"/>
</dbReference>
<feature type="transmembrane region" description="Helical" evidence="8">
    <location>
        <begin position="321"/>
        <end position="348"/>
    </location>
</feature>
<feature type="compositionally biased region" description="Polar residues" evidence="7">
    <location>
        <begin position="1024"/>
        <end position="1037"/>
    </location>
</feature>
<dbReference type="PANTHER" id="PTHR33406">
    <property type="entry name" value="MEMBRANE PROTEIN MJ1562-RELATED"/>
    <property type="match status" value="1"/>
</dbReference>
<evidence type="ECO:0000256" key="6">
    <source>
        <dbReference type="ARBA" id="ARBA00023136"/>
    </source>
</evidence>
<feature type="transmembrane region" description="Helical" evidence="8">
    <location>
        <begin position="840"/>
        <end position="859"/>
    </location>
</feature>
<comment type="subcellular location">
    <subcellularLocation>
        <location evidence="1">Cell membrane</location>
        <topology evidence="1">Multi-pass membrane protein</topology>
    </subcellularLocation>
</comment>
<organism evidence="10 11">
    <name type="scientific">Nocardia jiangxiensis</name>
    <dbReference type="NCBI Taxonomy" id="282685"/>
    <lineage>
        <taxon>Bacteria</taxon>
        <taxon>Bacillati</taxon>
        <taxon>Actinomycetota</taxon>
        <taxon>Actinomycetes</taxon>
        <taxon>Mycobacteriales</taxon>
        <taxon>Nocardiaceae</taxon>
        <taxon>Nocardia</taxon>
    </lineage>
</organism>
<accession>A0ABW6S3M9</accession>
<keyword evidence="6 8" id="KW-0472">Membrane</keyword>
<feature type="transmembrane region" description="Helical" evidence="8">
    <location>
        <begin position="20"/>
        <end position="37"/>
    </location>
</feature>
<proteinExistence type="inferred from homology"/>
<dbReference type="InterPro" id="IPR023908">
    <property type="entry name" value="xxxLxxG_rpt"/>
</dbReference>
<dbReference type="PANTHER" id="PTHR33406:SF6">
    <property type="entry name" value="MEMBRANE PROTEIN YDGH-RELATED"/>
    <property type="match status" value="1"/>
</dbReference>
<feature type="transmembrane region" description="Helical" evidence="8">
    <location>
        <begin position="217"/>
        <end position="238"/>
    </location>
</feature>
<feature type="transmembrane region" description="Helical" evidence="8">
    <location>
        <begin position="899"/>
        <end position="920"/>
    </location>
</feature>
<keyword evidence="3" id="KW-1003">Cell membrane</keyword>
<protein>
    <submittedName>
        <fullName evidence="10">RND family transporter</fullName>
    </submittedName>
</protein>
<feature type="transmembrane region" description="Helical" evidence="8">
    <location>
        <begin position="866"/>
        <end position="887"/>
    </location>
</feature>
<evidence type="ECO:0000256" key="4">
    <source>
        <dbReference type="ARBA" id="ARBA00022692"/>
    </source>
</evidence>
<keyword evidence="11" id="KW-1185">Reference proteome</keyword>
<dbReference type="Gene3D" id="1.20.1640.10">
    <property type="entry name" value="Multidrug efflux transporter AcrB transmembrane domain"/>
    <property type="match status" value="2"/>
</dbReference>
<evidence type="ECO:0000256" key="7">
    <source>
        <dbReference type="SAM" id="MobiDB-lite"/>
    </source>
</evidence>
<evidence type="ECO:0000259" key="9">
    <source>
        <dbReference type="PROSITE" id="PS50156"/>
    </source>
</evidence>
<comment type="similarity">
    <text evidence="2">Belongs to the resistance-nodulation-cell division (RND) (TC 2.A.6) family. MmpL subfamily.</text>
</comment>
<feature type="transmembrane region" description="Helical" evidence="8">
    <location>
        <begin position="289"/>
        <end position="315"/>
    </location>
</feature>
<feature type="domain" description="SSD" evidence="9">
    <location>
        <begin position="220"/>
        <end position="346"/>
    </location>
</feature>
<dbReference type="Pfam" id="PF03176">
    <property type="entry name" value="MMPL"/>
    <property type="match status" value="2"/>
</dbReference>